<evidence type="ECO:0000313" key="2">
    <source>
        <dbReference type="EMBL" id="NHF60371.1"/>
    </source>
</evidence>
<dbReference type="AlphaFoldDB" id="A0A967B1I3"/>
<sequence>MKSHIAFFFVFFISTVLLGQMAHGFEIGANLMNADFTIDEEAIDTKNAVGPRAGYIGEFNLTPNLYIRGALLFMQKGFRFADETWAVNSFDVPINLGGSVDLAGNRLQWFLDGGISAEYNARAITRIDGEAIELEIGYGEGELKSFSTGLNLGTGLQFARFIKLRVSYYTGLTNLINTEGTDQWKNRYLAFSLNFLFRK</sequence>
<dbReference type="EMBL" id="VIKU02000004">
    <property type="protein sequence ID" value="NHF60371.1"/>
    <property type="molecule type" value="Genomic_DNA"/>
</dbReference>
<organism evidence="2 3">
    <name type="scientific">Pelagihabitans pacificus</name>
    <dbReference type="NCBI Taxonomy" id="2696054"/>
    <lineage>
        <taxon>Bacteria</taxon>
        <taxon>Pseudomonadati</taxon>
        <taxon>Bacteroidota</taxon>
        <taxon>Flavobacteriia</taxon>
        <taxon>Flavobacteriales</taxon>
        <taxon>Flavobacteriaceae</taxon>
        <taxon>Pelagihabitans</taxon>
    </lineage>
</organism>
<reference evidence="2" key="1">
    <citation type="submission" date="2019-07" db="EMBL/GenBank/DDBJ databases">
        <authorList>
            <person name="De-Chao Zhang Q."/>
        </authorList>
    </citation>
    <scope>NUCLEOTIDE SEQUENCE</scope>
    <source>
        <strain evidence="2">TP-CH-4</strain>
    </source>
</reference>
<reference evidence="2" key="2">
    <citation type="submission" date="2020-03" db="EMBL/GenBank/DDBJ databases">
        <title>Flavobacteriaceae bacterium strain TP-CH-4, a member of the family Flavobacteriaceae isolated from a deep-sea seamount.</title>
        <authorList>
            <person name="Zhang D.-C."/>
        </authorList>
    </citation>
    <scope>NUCLEOTIDE SEQUENCE</scope>
    <source>
        <strain evidence="2">TP-CH-4</strain>
    </source>
</reference>
<dbReference type="Proteomes" id="UP000707206">
    <property type="component" value="Unassembled WGS sequence"/>
</dbReference>
<accession>A0A967B1I3</accession>
<dbReference type="Pfam" id="PF13568">
    <property type="entry name" value="OMP_b-brl_2"/>
    <property type="match status" value="1"/>
</dbReference>
<evidence type="ECO:0000259" key="1">
    <source>
        <dbReference type="Pfam" id="PF13568"/>
    </source>
</evidence>
<feature type="domain" description="Outer membrane protein beta-barrel" evidence="1">
    <location>
        <begin position="23"/>
        <end position="177"/>
    </location>
</feature>
<gene>
    <name evidence="2" type="ORF">FK220_013535</name>
</gene>
<name>A0A967B1I3_9FLAO</name>
<dbReference type="RefSeq" id="WP_152574883.1">
    <property type="nucleotide sequence ID" value="NZ_VIKU02000004.1"/>
</dbReference>
<keyword evidence="3" id="KW-1185">Reference proteome</keyword>
<dbReference type="InterPro" id="IPR025665">
    <property type="entry name" value="Beta-barrel_OMP_2"/>
</dbReference>
<proteinExistence type="predicted"/>
<comment type="caution">
    <text evidence="2">The sequence shown here is derived from an EMBL/GenBank/DDBJ whole genome shotgun (WGS) entry which is preliminary data.</text>
</comment>
<protein>
    <submittedName>
        <fullName evidence="2">PorT family protein</fullName>
    </submittedName>
</protein>
<evidence type="ECO:0000313" key="3">
    <source>
        <dbReference type="Proteomes" id="UP000707206"/>
    </source>
</evidence>